<dbReference type="PRINTS" id="PR00261">
    <property type="entry name" value="LDLRECEPTOR"/>
</dbReference>
<name>A0A915EDA9_9BILA</name>
<accession>A0A915EDA9</accession>
<dbReference type="SMART" id="SM00192">
    <property type="entry name" value="LDLa"/>
    <property type="match status" value="2"/>
</dbReference>
<evidence type="ECO:0000256" key="5">
    <source>
        <dbReference type="ARBA" id="ARBA00023136"/>
    </source>
</evidence>
<keyword evidence="4" id="KW-1133">Transmembrane helix</keyword>
<keyword evidence="2" id="KW-0812">Transmembrane</keyword>
<evidence type="ECO:0000256" key="4">
    <source>
        <dbReference type="ARBA" id="ARBA00022989"/>
    </source>
</evidence>
<reference evidence="9" key="1">
    <citation type="submission" date="2022-11" db="UniProtKB">
        <authorList>
            <consortium name="WormBaseParasite"/>
        </authorList>
    </citation>
    <scope>IDENTIFICATION</scope>
</reference>
<evidence type="ECO:0000256" key="7">
    <source>
        <dbReference type="PROSITE-ProRule" id="PRU00124"/>
    </source>
</evidence>
<evidence type="ECO:0000256" key="2">
    <source>
        <dbReference type="ARBA" id="ARBA00022692"/>
    </source>
</evidence>
<keyword evidence="6" id="KW-1015">Disulfide bond</keyword>
<dbReference type="CDD" id="cd00112">
    <property type="entry name" value="LDLa"/>
    <property type="match status" value="1"/>
</dbReference>
<keyword evidence="8" id="KW-1185">Reference proteome</keyword>
<keyword evidence="3" id="KW-0677">Repeat</keyword>
<proteinExistence type="predicted"/>
<comment type="subcellular location">
    <subcellularLocation>
        <location evidence="1">Membrane</location>
        <topology evidence="1">Single-pass membrane protein</topology>
    </subcellularLocation>
</comment>
<dbReference type="PROSITE" id="PS50068">
    <property type="entry name" value="LDLRA_2"/>
    <property type="match status" value="2"/>
</dbReference>
<evidence type="ECO:0000313" key="8">
    <source>
        <dbReference type="Proteomes" id="UP000887574"/>
    </source>
</evidence>
<evidence type="ECO:0000256" key="1">
    <source>
        <dbReference type="ARBA" id="ARBA00004167"/>
    </source>
</evidence>
<sequence>MSSLQPHTNSTLICDLLTEQPCNNSTGECVKKELMCDGILDCASGEDELEEICHFNELYHSNLGRNKKALSPDLKCPDTWFFCKNGLACFEPTAVCDNIADCRDGSDEDYFCHYIKALRIKNLNNFTNNL</sequence>
<dbReference type="PANTHER" id="PTHR24270">
    <property type="entry name" value="LOW-DENSITY LIPOPROTEIN RECEPTOR-RELATED"/>
    <property type="match status" value="1"/>
</dbReference>
<organism evidence="8 9">
    <name type="scientific">Ditylenchus dipsaci</name>
    <dbReference type="NCBI Taxonomy" id="166011"/>
    <lineage>
        <taxon>Eukaryota</taxon>
        <taxon>Metazoa</taxon>
        <taxon>Ecdysozoa</taxon>
        <taxon>Nematoda</taxon>
        <taxon>Chromadorea</taxon>
        <taxon>Rhabditida</taxon>
        <taxon>Tylenchina</taxon>
        <taxon>Tylenchomorpha</taxon>
        <taxon>Sphaerularioidea</taxon>
        <taxon>Anguinidae</taxon>
        <taxon>Anguininae</taxon>
        <taxon>Ditylenchus</taxon>
    </lineage>
</organism>
<dbReference type="Gene3D" id="2.40.128.620">
    <property type="match status" value="1"/>
</dbReference>
<dbReference type="GO" id="GO:0005886">
    <property type="term" value="C:plasma membrane"/>
    <property type="evidence" value="ECO:0007669"/>
    <property type="project" value="TreeGrafter"/>
</dbReference>
<dbReference type="AlphaFoldDB" id="A0A915EDA9"/>
<comment type="caution">
    <text evidence="7">Lacks conserved residue(s) required for the propagation of feature annotation.</text>
</comment>
<protein>
    <submittedName>
        <fullName evidence="9">Uncharacterized protein</fullName>
    </submittedName>
</protein>
<dbReference type="InterPro" id="IPR050685">
    <property type="entry name" value="LDLR"/>
</dbReference>
<evidence type="ECO:0000256" key="3">
    <source>
        <dbReference type="ARBA" id="ARBA00022737"/>
    </source>
</evidence>
<dbReference type="InterPro" id="IPR002172">
    <property type="entry name" value="LDrepeatLR_classA_rpt"/>
</dbReference>
<keyword evidence="5" id="KW-0472">Membrane</keyword>
<dbReference type="Gene3D" id="4.10.400.10">
    <property type="entry name" value="Low-density Lipoprotein Receptor"/>
    <property type="match status" value="1"/>
</dbReference>
<dbReference type="SUPFAM" id="SSF57424">
    <property type="entry name" value="LDL receptor-like module"/>
    <property type="match status" value="2"/>
</dbReference>
<dbReference type="Pfam" id="PF00057">
    <property type="entry name" value="Ldl_recept_a"/>
    <property type="match status" value="1"/>
</dbReference>
<evidence type="ECO:0000256" key="6">
    <source>
        <dbReference type="ARBA" id="ARBA00023157"/>
    </source>
</evidence>
<dbReference type="InterPro" id="IPR036055">
    <property type="entry name" value="LDL_receptor-like_sf"/>
</dbReference>
<evidence type="ECO:0000313" key="9">
    <source>
        <dbReference type="WBParaSite" id="jg4914"/>
    </source>
</evidence>
<dbReference type="GO" id="GO:0016192">
    <property type="term" value="P:vesicle-mediated transport"/>
    <property type="evidence" value="ECO:0007669"/>
    <property type="project" value="UniProtKB-ARBA"/>
</dbReference>
<dbReference type="Proteomes" id="UP000887574">
    <property type="component" value="Unplaced"/>
</dbReference>
<dbReference type="WBParaSite" id="jg4914">
    <property type="protein sequence ID" value="jg4914"/>
    <property type="gene ID" value="jg4914"/>
</dbReference>